<dbReference type="InterPro" id="IPR006677">
    <property type="entry name" value="tRNA_intron_Endonuc_cat-like"/>
</dbReference>
<dbReference type="FunFam" id="3.40.1350.10:FF:000008">
    <property type="entry name" value="tRNA-splicing endonuclease subunit Sen34"/>
    <property type="match status" value="1"/>
</dbReference>
<comment type="caution">
    <text evidence="12">The sequence shown here is derived from an EMBL/GenBank/DDBJ whole genome shotgun (WGS) entry which is preliminary data.</text>
</comment>
<feature type="compositionally biased region" description="Polar residues" evidence="9">
    <location>
        <begin position="43"/>
        <end position="53"/>
    </location>
</feature>
<evidence type="ECO:0000256" key="7">
    <source>
        <dbReference type="ARBA" id="ARBA00075884"/>
    </source>
</evidence>
<keyword evidence="13" id="KW-1185">Reference proteome</keyword>
<proteinExistence type="inferred from homology"/>
<dbReference type="Gene3D" id="3.40.1350.10">
    <property type="match status" value="1"/>
</dbReference>
<feature type="region of interest" description="Disordered" evidence="9">
    <location>
        <begin position="1"/>
        <end position="53"/>
    </location>
</feature>
<organism evidence="12 13">
    <name type="scientific">Corynascus novoguineensis</name>
    <dbReference type="NCBI Taxonomy" id="1126955"/>
    <lineage>
        <taxon>Eukaryota</taxon>
        <taxon>Fungi</taxon>
        <taxon>Dikarya</taxon>
        <taxon>Ascomycota</taxon>
        <taxon>Pezizomycotina</taxon>
        <taxon>Sordariomycetes</taxon>
        <taxon>Sordariomycetidae</taxon>
        <taxon>Sordariales</taxon>
        <taxon>Chaetomiaceae</taxon>
        <taxon>Corynascus</taxon>
    </lineage>
</organism>
<evidence type="ECO:0000256" key="5">
    <source>
        <dbReference type="ARBA" id="ARBA00034031"/>
    </source>
</evidence>
<accession>A0AAN7HMV1</accession>
<dbReference type="GO" id="GO:0033588">
    <property type="term" value="C:elongator holoenzyme complex"/>
    <property type="evidence" value="ECO:0007669"/>
    <property type="project" value="InterPro"/>
</dbReference>
<dbReference type="EMBL" id="MU857700">
    <property type="protein sequence ID" value="KAK4245464.1"/>
    <property type="molecule type" value="Genomic_DNA"/>
</dbReference>
<dbReference type="InterPro" id="IPR011856">
    <property type="entry name" value="tRNA_endonuc-like_dom_sf"/>
</dbReference>
<dbReference type="Gene3D" id="3.40.50.300">
    <property type="entry name" value="P-loop containing nucleotide triphosphate hydrolases"/>
    <property type="match status" value="1"/>
</dbReference>
<comment type="function">
    <text evidence="6">Constitutes one of the two catalytic subunit of the tRNA-splicing endonuclease complex, a complex responsible for identification and cleavage of the splice sites in pre-tRNA. It cleaves pre-tRNA at the 5'- and 3'-splice sites to release the intron. The products are an intron and two tRNA half-molecules bearing 2',3'-cyclic phosphate and 5'-OH termini. There are no conserved sequences at the splice sites, but the intron is invariably located at the same site in the gene, placing the splice sites an invariant distance from the constant structural features of the tRNA body. It probably carries the active site for 3'-splice site cleavage.</text>
</comment>
<name>A0AAN7HMV1_9PEZI</name>
<reference evidence="12" key="1">
    <citation type="journal article" date="2023" name="Mol. Phylogenet. Evol.">
        <title>Genome-scale phylogeny and comparative genomics of the fungal order Sordariales.</title>
        <authorList>
            <person name="Hensen N."/>
            <person name="Bonometti L."/>
            <person name="Westerberg I."/>
            <person name="Brannstrom I.O."/>
            <person name="Guillou S."/>
            <person name="Cros-Aarteil S."/>
            <person name="Calhoun S."/>
            <person name="Haridas S."/>
            <person name="Kuo A."/>
            <person name="Mondo S."/>
            <person name="Pangilinan J."/>
            <person name="Riley R."/>
            <person name="LaButti K."/>
            <person name="Andreopoulos B."/>
            <person name="Lipzen A."/>
            <person name="Chen C."/>
            <person name="Yan M."/>
            <person name="Daum C."/>
            <person name="Ng V."/>
            <person name="Clum A."/>
            <person name="Steindorff A."/>
            <person name="Ohm R.A."/>
            <person name="Martin F."/>
            <person name="Silar P."/>
            <person name="Natvig D.O."/>
            <person name="Lalanne C."/>
            <person name="Gautier V."/>
            <person name="Ament-Velasquez S.L."/>
            <person name="Kruys A."/>
            <person name="Hutchinson M.I."/>
            <person name="Powell A.J."/>
            <person name="Barry K."/>
            <person name="Miller A.N."/>
            <person name="Grigoriev I.V."/>
            <person name="Debuchy R."/>
            <person name="Gladieux P."/>
            <person name="Hiltunen Thoren M."/>
            <person name="Johannesson H."/>
        </authorList>
    </citation>
    <scope>NUCLEOTIDE SEQUENCE</scope>
    <source>
        <strain evidence="12">CBS 359.72</strain>
    </source>
</reference>
<dbReference type="InterPro" id="IPR036167">
    <property type="entry name" value="tRNA_intron_Endo_cat-like_sf"/>
</dbReference>
<comment type="catalytic activity">
    <reaction evidence="5">
        <text>pretRNA = a 3'-half-tRNA molecule with a 5'-OH end + a 5'-half-tRNA molecule with a 2',3'-cyclic phosphate end + an intron with a 2',3'-cyclic phosphate and a 5'-hydroxyl terminus.</text>
        <dbReference type="EC" id="4.6.1.16"/>
    </reaction>
</comment>
<dbReference type="Proteomes" id="UP001303647">
    <property type="component" value="Unassembled WGS sequence"/>
</dbReference>
<evidence type="ECO:0000256" key="9">
    <source>
        <dbReference type="SAM" id="MobiDB-lite"/>
    </source>
</evidence>
<feature type="domain" description="tRNA intron endonuclease catalytic" evidence="10">
    <location>
        <begin position="559"/>
        <end position="630"/>
    </location>
</feature>
<keyword evidence="3" id="KW-0819">tRNA processing</keyword>
<dbReference type="PANTHER" id="PTHR13070">
    <property type="entry name" value="TRNA-SPLICING ENDONUCLEASE SUBUNIT SEN34-RELATED"/>
    <property type="match status" value="1"/>
</dbReference>
<dbReference type="GO" id="GO:0000379">
    <property type="term" value="P:tRNA-type intron splice site recognition and cleavage"/>
    <property type="evidence" value="ECO:0007669"/>
    <property type="project" value="TreeGrafter"/>
</dbReference>
<evidence type="ECO:0000256" key="8">
    <source>
        <dbReference type="ARBA" id="ARBA00076724"/>
    </source>
</evidence>
<keyword evidence="4" id="KW-0456">Lyase</keyword>
<dbReference type="CDD" id="cd22363">
    <property type="entry name" value="tRNA-intron_lyase_C"/>
    <property type="match status" value="1"/>
</dbReference>
<dbReference type="InterPro" id="IPR008728">
    <property type="entry name" value="Elongator_complex_protein_4"/>
</dbReference>
<sequence length="655" mass="70782">MSFVKRNTVLSTRPGRAQAQVPPALEKRQLAPGVRPSPLDGRPTTSTGTSSLDQLLAGHGGLPLGTCLLVEEQGTTDFSGILLRYYAAQGLVQGHQVHLVGYPLEWRHQLPGVAASDSKGKAAQPAPAPEEKMKIAWRYEALGNMATTGSPGRGDAGQGTFCHSFDLSKRLPPSACKGSLHPTPSTCPPMFDQPSPLPNSPFKTIIKHLQAKLSSSPPSDIHRIVIPSILLPSLYSPQCAQPSEVLQFLHGLRSLLRQYPTQATAIITLPTSLYPRSSGLVRWIELLCDGVIELIPLPANPGAPPPPASSSGSKSGSESDKTDQAPQGLLSVHTLPVYHEKGGGGAGASSFRETLSFSLSASRGLRQVRISRVAGRYLVFDIDDVVYIRRYHGICAVLTGTMPQNPTQNLFLGLPVELHAEEAKLLVDKGAAYIADELTDHLSQLTTMDEPTRKAYLQHLKQQRQNAQQVFDEEKARVQAKHQAKRKAKPAAEVPATEVAEQEDPSSSSTALFDTPKPNPKQEKKELALPGVTPTTSLPLLPTPTTLGSSAPTDPSSITKLPLYRYFNSRGYYTTPGLRFGGDFSVYPGDPFRYHAHYLANSYGWDEQIAMLDLVTSGRLGTAVKKSFLFGAARPTAADDGEKEVRVFCIEWAGM</sequence>
<dbReference type="InterPro" id="IPR059049">
    <property type="entry name" value="TSEN34_N"/>
</dbReference>
<evidence type="ECO:0000256" key="1">
    <source>
        <dbReference type="ARBA" id="ARBA00008078"/>
    </source>
</evidence>
<dbReference type="Pfam" id="PF05625">
    <property type="entry name" value="PAXNEB"/>
    <property type="match status" value="1"/>
</dbReference>
<dbReference type="Pfam" id="PF26577">
    <property type="entry name" value="TSEN34_N"/>
    <property type="match status" value="1"/>
</dbReference>
<evidence type="ECO:0000313" key="13">
    <source>
        <dbReference type="Proteomes" id="UP001303647"/>
    </source>
</evidence>
<evidence type="ECO:0000256" key="6">
    <source>
        <dbReference type="ARBA" id="ARBA00059865"/>
    </source>
</evidence>
<evidence type="ECO:0000313" key="12">
    <source>
        <dbReference type="EMBL" id="KAK4245464.1"/>
    </source>
</evidence>
<protein>
    <recommendedName>
        <fullName evidence="2">tRNA-intron lyase</fullName>
        <ecNumber evidence="2">4.6.1.16</ecNumber>
    </recommendedName>
    <alternativeName>
        <fullName evidence="7 8">tRNA-intron endonuclease SEN34</fullName>
    </alternativeName>
</protein>
<feature type="compositionally biased region" description="Low complexity" evidence="9">
    <location>
        <begin position="529"/>
        <end position="553"/>
    </location>
</feature>
<dbReference type="PANTHER" id="PTHR13070:SF0">
    <property type="entry name" value="TRNA-SPLICING ENDONUCLEASE SUBUNIT SEN34"/>
    <property type="match status" value="1"/>
</dbReference>
<dbReference type="InterPro" id="IPR027417">
    <property type="entry name" value="P-loop_NTPase"/>
</dbReference>
<feature type="compositionally biased region" description="Basic residues" evidence="9">
    <location>
        <begin position="478"/>
        <end position="489"/>
    </location>
</feature>
<comment type="similarity">
    <text evidence="1">Belongs to the tRNA-intron endonuclease family.</text>
</comment>
<dbReference type="CDD" id="cd19494">
    <property type="entry name" value="Elp4"/>
    <property type="match status" value="1"/>
</dbReference>
<feature type="region of interest" description="Disordered" evidence="9">
    <location>
        <begin position="466"/>
        <end position="555"/>
    </location>
</feature>
<evidence type="ECO:0000256" key="3">
    <source>
        <dbReference type="ARBA" id="ARBA00022694"/>
    </source>
</evidence>
<feature type="region of interest" description="Disordered" evidence="9">
    <location>
        <begin position="299"/>
        <end position="325"/>
    </location>
</feature>
<evidence type="ECO:0000256" key="4">
    <source>
        <dbReference type="ARBA" id="ARBA00023239"/>
    </source>
</evidence>
<evidence type="ECO:0000256" key="2">
    <source>
        <dbReference type="ARBA" id="ARBA00012573"/>
    </source>
</evidence>
<evidence type="ECO:0000259" key="10">
    <source>
        <dbReference type="Pfam" id="PF01974"/>
    </source>
</evidence>
<dbReference type="AlphaFoldDB" id="A0AAN7HMV1"/>
<dbReference type="GO" id="GO:0002098">
    <property type="term" value="P:tRNA wobble uridine modification"/>
    <property type="evidence" value="ECO:0007669"/>
    <property type="project" value="InterPro"/>
</dbReference>
<feature type="domain" description="TSEN34 N-terminal" evidence="11">
    <location>
        <begin position="368"/>
        <end position="436"/>
    </location>
</feature>
<gene>
    <name evidence="12" type="ORF">C7999DRAFT_42995</name>
</gene>
<evidence type="ECO:0000259" key="11">
    <source>
        <dbReference type="Pfam" id="PF26577"/>
    </source>
</evidence>
<dbReference type="Pfam" id="PF01974">
    <property type="entry name" value="tRNA_int_endo"/>
    <property type="match status" value="1"/>
</dbReference>
<reference evidence="12" key="2">
    <citation type="submission" date="2023-05" db="EMBL/GenBank/DDBJ databases">
        <authorList>
            <consortium name="Lawrence Berkeley National Laboratory"/>
            <person name="Steindorff A."/>
            <person name="Hensen N."/>
            <person name="Bonometti L."/>
            <person name="Westerberg I."/>
            <person name="Brannstrom I.O."/>
            <person name="Guillou S."/>
            <person name="Cros-Aarteil S."/>
            <person name="Calhoun S."/>
            <person name="Haridas S."/>
            <person name="Kuo A."/>
            <person name="Mondo S."/>
            <person name="Pangilinan J."/>
            <person name="Riley R."/>
            <person name="Labutti K."/>
            <person name="Andreopoulos B."/>
            <person name="Lipzen A."/>
            <person name="Chen C."/>
            <person name="Yanf M."/>
            <person name="Daum C."/>
            <person name="Ng V."/>
            <person name="Clum A."/>
            <person name="Ohm R."/>
            <person name="Martin F."/>
            <person name="Silar P."/>
            <person name="Natvig D."/>
            <person name="Lalanne C."/>
            <person name="Gautier V."/>
            <person name="Ament-Velasquez S.L."/>
            <person name="Kruys A."/>
            <person name="Hutchinson M.I."/>
            <person name="Powell A.J."/>
            <person name="Barry K."/>
            <person name="Miller A.N."/>
            <person name="Grigoriev I.V."/>
            <person name="Debuchy R."/>
            <person name="Gladieux P."/>
            <person name="Thoren M.H."/>
            <person name="Johannesson H."/>
        </authorList>
    </citation>
    <scope>NUCLEOTIDE SEQUENCE</scope>
    <source>
        <strain evidence="12">CBS 359.72</strain>
    </source>
</reference>
<dbReference type="EC" id="4.6.1.16" evidence="2"/>
<feature type="compositionally biased region" description="Pro residues" evidence="9">
    <location>
        <begin position="299"/>
        <end position="308"/>
    </location>
</feature>
<dbReference type="SUPFAM" id="SSF53032">
    <property type="entry name" value="tRNA-intron endonuclease catalytic domain-like"/>
    <property type="match status" value="1"/>
</dbReference>
<dbReference type="GO" id="GO:0005634">
    <property type="term" value="C:nucleus"/>
    <property type="evidence" value="ECO:0007669"/>
    <property type="project" value="UniProtKB-ARBA"/>
</dbReference>
<dbReference type="GO" id="GO:0003676">
    <property type="term" value="F:nucleic acid binding"/>
    <property type="evidence" value="ECO:0007669"/>
    <property type="project" value="InterPro"/>
</dbReference>
<dbReference type="GO" id="GO:0000213">
    <property type="term" value="F:tRNA-intron lyase activity"/>
    <property type="evidence" value="ECO:0007669"/>
    <property type="project" value="UniProtKB-EC"/>
</dbReference>